<evidence type="ECO:0000259" key="3">
    <source>
        <dbReference type="PROSITE" id="PS50011"/>
    </source>
</evidence>
<dbReference type="GO" id="GO:0004674">
    <property type="term" value="F:protein serine/threonine kinase activity"/>
    <property type="evidence" value="ECO:0007669"/>
    <property type="project" value="TreeGrafter"/>
</dbReference>
<feature type="region of interest" description="Disordered" evidence="1">
    <location>
        <begin position="381"/>
        <end position="400"/>
    </location>
</feature>
<dbReference type="Pfam" id="PF00069">
    <property type="entry name" value="Pkinase"/>
    <property type="match status" value="1"/>
</dbReference>
<dbReference type="AlphaFoldDB" id="A0A1G6H941"/>
<dbReference type="InterPro" id="IPR011009">
    <property type="entry name" value="Kinase-like_dom_sf"/>
</dbReference>
<feature type="domain" description="Protein kinase" evidence="3">
    <location>
        <begin position="24"/>
        <end position="315"/>
    </location>
</feature>
<dbReference type="InterPro" id="IPR053235">
    <property type="entry name" value="Ser_Thr_kinase"/>
</dbReference>
<evidence type="ECO:0000256" key="1">
    <source>
        <dbReference type="SAM" id="MobiDB-lite"/>
    </source>
</evidence>
<proteinExistence type="predicted"/>
<dbReference type="GO" id="GO:0005524">
    <property type="term" value="F:ATP binding"/>
    <property type="evidence" value="ECO:0007669"/>
    <property type="project" value="InterPro"/>
</dbReference>
<evidence type="ECO:0000256" key="2">
    <source>
        <dbReference type="SAM" id="Phobius"/>
    </source>
</evidence>
<keyword evidence="4" id="KW-0808">Transferase</keyword>
<dbReference type="SUPFAM" id="SSF56112">
    <property type="entry name" value="Protein kinase-like (PK-like)"/>
    <property type="match status" value="1"/>
</dbReference>
<dbReference type="Gene3D" id="1.10.510.10">
    <property type="entry name" value="Transferase(Phosphotransferase) domain 1"/>
    <property type="match status" value="1"/>
</dbReference>
<dbReference type="InterPro" id="IPR008271">
    <property type="entry name" value="Ser/Thr_kinase_AS"/>
</dbReference>
<dbReference type="PANTHER" id="PTHR24361">
    <property type="entry name" value="MITOGEN-ACTIVATED KINASE KINASE KINASE"/>
    <property type="match status" value="1"/>
</dbReference>
<name>A0A1G6H941_9ACTN</name>
<accession>A0A1G6H941</accession>
<evidence type="ECO:0000313" key="4">
    <source>
        <dbReference type="EMBL" id="SDB90618.1"/>
    </source>
</evidence>
<gene>
    <name evidence="4" type="ORF">GA0111570_107134</name>
</gene>
<dbReference type="PROSITE" id="PS50011">
    <property type="entry name" value="PROTEIN_KINASE_DOM"/>
    <property type="match status" value="1"/>
</dbReference>
<dbReference type="GO" id="GO:0005737">
    <property type="term" value="C:cytoplasm"/>
    <property type="evidence" value="ECO:0007669"/>
    <property type="project" value="TreeGrafter"/>
</dbReference>
<keyword evidence="2" id="KW-1133">Transmembrane helix</keyword>
<keyword evidence="5" id="KW-1185">Reference proteome</keyword>
<dbReference type="InterPro" id="IPR000719">
    <property type="entry name" value="Prot_kinase_dom"/>
</dbReference>
<dbReference type="RefSeq" id="WP_092611343.1">
    <property type="nucleotide sequence ID" value="NZ_FMYF01000007.1"/>
</dbReference>
<sequence length="501" mass="53378">MAQPPMTTVEATGVLFGPRSDDPAELVDAAGRQPVIDLTRRLRPALSPIDQQKLTPFLGFWGQMRPDQMPEAFVVKVIAVPPGVATVPVQAARLLANEEEAARRNGLLFEGVPATGVGDGYAWVIRRYIHGLTLTQTRSSGGLAGNEVLLARMVLARIVELHTRTYNGNPLFHGDIKPANVIVRVEGTTISGVELIDYESGGATGDNGPAYRHATLQFASPEHFLSPQIDRASDVFSWGLTALDMYAPNRHPFVTAVNDPRAYEDAYGTGRSADEHLLAAVTDPTLRECIRLALTVRSDNRPSARALLDRLTPVAPPRPAAPVEAPTASFQLPVRGPAPLAGPGAPVAAEPYDPDQTAMRAYGLVAEPWTDGVAGHAADRYPGGGTSRSVDPGADRTRVAPTTALPMPLDVTTSLPGREPPPLPLVRPVRALPVDTADPDSVPAQLGGWWRQMVTARGYLGAQEFGPWHWAGYLVATVAAAAVVGMLVGIVLLSLGRLLFP</sequence>
<dbReference type="Proteomes" id="UP000199086">
    <property type="component" value="Unassembled WGS sequence"/>
</dbReference>
<keyword evidence="4" id="KW-0418">Kinase</keyword>
<keyword evidence="2" id="KW-0812">Transmembrane</keyword>
<keyword evidence="2" id="KW-0472">Membrane</keyword>
<dbReference type="STRING" id="1577474.GA0111570_107134"/>
<feature type="transmembrane region" description="Helical" evidence="2">
    <location>
        <begin position="470"/>
        <end position="495"/>
    </location>
</feature>
<dbReference type="EMBL" id="FMYF01000007">
    <property type="protein sequence ID" value="SDB90618.1"/>
    <property type="molecule type" value="Genomic_DNA"/>
</dbReference>
<evidence type="ECO:0000313" key="5">
    <source>
        <dbReference type="Proteomes" id="UP000199086"/>
    </source>
</evidence>
<dbReference type="PROSITE" id="PS00108">
    <property type="entry name" value="PROTEIN_KINASE_ST"/>
    <property type="match status" value="1"/>
</dbReference>
<protein>
    <submittedName>
        <fullName evidence="4">Protein kinase domain-containing protein</fullName>
    </submittedName>
</protein>
<reference evidence="4 5" key="1">
    <citation type="submission" date="2016-06" db="EMBL/GenBank/DDBJ databases">
        <authorList>
            <person name="Olsen C.W."/>
            <person name="Carey S."/>
            <person name="Hinshaw L."/>
            <person name="Karasin A.I."/>
        </authorList>
    </citation>
    <scope>NUCLEOTIDE SEQUENCE [LARGE SCALE GENOMIC DNA]</scope>
    <source>
        <strain evidence="4 5">LZ-22</strain>
    </source>
</reference>
<organism evidence="4 5">
    <name type="scientific">Raineyella antarctica</name>
    <dbReference type="NCBI Taxonomy" id="1577474"/>
    <lineage>
        <taxon>Bacteria</taxon>
        <taxon>Bacillati</taxon>
        <taxon>Actinomycetota</taxon>
        <taxon>Actinomycetes</taxon>
        <taxon>Propionibacteriales</taxon>
        <taxon>Propionibacteriaceae</taxon>
        <taxon>Raineyella</taxon>
    </lineage>
</organism>